<protein>
    <submittedName>
        <fullName evidence="4">Metal binding protein</fullName>
    </submittedName>
</protein>
<dbReference type="InterPro" id="IPR003226">
    <property type="entry name" value="MYG1_exonuclease"/>
</dbReference>
<dbReference type="Pfam" id="PF03690">
    <property type="entry name" value="MYG1_exonuc"/>
    <property type="match status" value="1"/>
</dbReference>
<dbReference type="GO" id="GO:0005634">
    <property type="term" value="C:nucleus"/>
    <property type="evidence" value="ECO:0007669"/>
    <property type="project" value="TreeGrafter"/>
</dbReference>
<dbReference type="GO" id="GO:0005737">
    <property type="term" value="C:cytoplasm"/>
    <property type="evidence" value="ECO:0007669"/>
    <property type="project" value="TreeGrafter"/>
</dbReference>
<sequence length="456" mass="51337">MSFRHYPAEYVAKHLHGLTVASSLPAAAGDAPFITTHSGSFHCDEAMACGLLRHTDAYRYANVIRTRDPALIDKGAIVVDVGAVYDPSRHRYDHHQGSFHDTMVVTPEADQSPITTKTFHTRLSSAGLIYRHFGREVIARFVHECVSSSPYSAQLHDELLKWPAEKQHLTPAELDLIYFKMYDSFMEQLDGNDNGVEPYKALLVEEFEEEQKKEEEEEEGVEKDEEEKKERKVPADRKAVLKKNYKVSTTLPARVADMQTWWNQPANAALPPGEDKENEYFGTAVQIASLEFFEKVFFFVFSWLPARGLVEAAYHNRLQVEGGDPEGRIVVLLDYCPWGDHLADIERIDRSAKRRLQRCRGKSTKSVASAPHQDVLYVLYSDGKGWRVQAVRQDGSQFESRKPLPFKGLRDEALSTASGIEGGIFVHVSGFIGGMKTYEGALALAKKAVEMEPAEQ</sequence>
<evidence type="ECO:0000313" key="3">
    <source>
        <dbReference type="EMBL" id="EPY24862.1"/>
    </source>
</evidence>
<dbReference type="AlphaFoldDB" id="S9V2B5"/>
<reference evidence="4 5" key="1">
    <citation type="journal article" date="2013" name="PLoS ONE">
        <title>Predicting the Proteins of Angomonas deanei, Strigomonas culicis and Their Respective Endosymbionts Reveals New Aspects of the Trypanosomatidae Family.</title>
        <authorList>
            <person name="Motta M.C."/>
            <person name="Martins A.C."/>
            <person name="de Souza S.S."/>
            <person name="Catta-Preta C.M."/>
            <person name="Silva R."/>
            <person name="Klein C.C."/>
            <person name="de Almeida L.G."/>
            <person name="de Lima Cunha O."/>
            <person name="Ciapina L.P."/>
            <person name="Brocchi M."/>
            <person name="Colabardini A.C."/>
            <person name="de Araujo Lima B."/>
            <person name="Machado C.R."/>
            <person name="de Almeida Soares C.M."/>
            <person name="Probst C.M."/>
            <person name="de Menezes C.B."/>
            <person name="Thompson C.E."/>
            <person name="Bartholomeu D.C."/>
            <person name="Gradia D.F."/>
            <person name="Pavoni D.P."/>
            <person name="Grisard E.C."/>
            <person name="Fantinatti-Garboggini F."/>
            <person name="Marchini F.K."/>
            <person name="Rodrigues-Luiz G.F."/>
            <person name="Wagner G."/>
            <person name="Goldman G.H."/>
            <person name="Fietto J.L."/>
            <person name="Elias M.C."/>
            <person name="Goldman M.H."/>
            <person name="Sagot M.F."/>
            <person name="Pereira M."/>
            <person name="Stoco P.H."/>
            <person name="de Mendonca-Neto R.P."/>
            <person name="Teixeira S.M."/>
            <person name="Maciel T.E."/>
            <person name="de Oliveira Mendes T.A."/>
            <person name="Urmenyi T.P."/>
            <person name="de Souza W."/>
            <person name="Schenkman S."/>
            <person name="de Vasconcelos A.T."/>
        </authorList>
    </citation>
    <scope>NUCLEOTIDE SEQUENCE [LARGE SCALE GENOMIC DNA]</scope>
</reference>
<dbReference type="OrthoDB" id="10265310at2759"/>
<accession>S9V2B5</accession>
<keyword evidence="5" id="KW-1185">Reference proteome</keyword>
<evidence type="ECO:0000256" key="1">
    <source>
        <dbReference type="ARBA" id="ARBA00010105"/>
    </source>
</evidence>
<dbReference type="EMBL" id="ATMH01000055">
    <property type="protein sequence ID" value="EPY37242.1"/>
    <property type="molecule type" value="Genomic_DNA"/>
</dbReference>
<dbReference type="PANTHER" id="PTHR11215">
    <property type="entry name" value="METAL DEPENDENT HYDROLASE - RELATED"/>
    <property type="match status" value="1"/>
</dbReference>
<dbReference type="EMBL" id="ATMH01006967">
    <property type="protein sequence ID" value="EPY24862.1"/>
    <property type="molecule type" value="Genomic_DNA"/>
</dbReference>
<proteinExistence type="inferred from homology"/>
<feature type="region of interest" description="Disordered" evidence="2">
    <location>
        <begin position="208"/>
        <end position="233"/>
    </location>
</feature>
<gene>
    <name evidence="4" type="ORF">STCU_00055</name>
    <name evidence="3" type="ORF">STCU_06967</name>
</gene>
<name>S9V2B5_9TRYP</name>
<dbReference type="PANTHER" id="PTHR11215:SF1">
    <property type="entry name" value="MYG1 EXONUCLEASE"/>
    <property type="match status" value="1"/>
</dbReference>
<evidence type="ECO:0000313" key="5">
    <source>
        <dbReference type="Proteomes" id="UP000015354"/>
    </source>
</evidence>
<comment type="caution">
    <text evidence="4">The sequence shown here is derived from an EMBL/GenBank/DDBJ whole genome shotgun (WGS) entry which is preliminary data.</text>
</comment>
<reference evidence="4" key="2">
    <citation type="submission" date="2013-03" db="EMBL/GenBank/DDBJ databases">
        <authorList>
            <person name="Motta M.C.M."/>
            <person name="Martins A.C.A."/>
            <person name="Preta C.M.C.C."/>
            <person name="Silva R."/>
            <person name="de Souza S.S."/>
            <person name="Klein C.C."/>
            <person name="de Almeida L.G.P."/>
            <person name="Cunha O.L."/>
            <person name="Colabardini A.C."/>
            <person name="Lima B.A."/>
            <person name="Machado C.R."/>
            <person name="Soares C.M.A."/>
            <person name="de Menezes C.B.A."/>
            <person name="Bartolomeu D.C."/>
            <person name="Grisard E.C."/>
            <person name="Fantinatti-Garboggini F."/>
            <person name="Rodrigues-Luiz G.F."/>
            <person name="Wagner G."/>
            <person name="Goldman G.H."/>
            <person name="Fietto J.L.R."/>
            <person name="Ciapina L.P."/>
            <person name="Brocchi M."/>
            <person name="Elias M.C."/>
            <person name="Goldman M.H.S."/>
            <person name="Sagot M.-F."/>
            <person name="Pereira M."/>
            <person name="Stoco P.H."/>
            <person name="Teixeira S.M.R."/>
            <person name="de Mendonca-Neto R.P."/>
            <person name="Maciel T.E.F."/>
            <person name="Mendes T.A.O."/>
            <person name="Urmenyi T.P."/>
            <person name="Teixeira M.M.G."/>
            <person name="de Camargo E.F.P."/>
            <person name="de Sousa W."/>
            <person name="Schenkman S."/>
            <person name="de Vasconcelos A.T.R."/>
        </authorList>
    </citation>
    <scope>NUCLEOTIDE SEQUENCE</scope>
</reference>
<evidence type="ECO:0000313" key="4">
    <source>
        <dbReference type="EMBL" id="EPY37242.1"/>
    </source>
</evidence>
<comment type="similarity">
    <text evidence="1">Belongs to the MYG1 family.</text>
</comment>
<dbReference type="Proteomes" id="UP000015354">
    <property type="component" value="Unassembled WGS sequence"/>
</dbReference>
<organism evidence="4 5">
    <name type="scientific">Strigomonas culicis</name>
    <dbReference type="NCBI Taxonomy" id="28005"/>
    <lineage>
        <taxon>Eukaryota</taxon>
        <taxon>Discoba</taxon>
        <taxon>Euglenozoa</taxon>
        <taxon>Kinetoplastea</taxon>
        <taxon>Metakinetoplastina</taxon>
        <taxon>Trypanosomatida</taxon>
        <taxon>Trypanosomatidae</taxon>
        <taxon>Strigomonadinae</taxon>
        <taxon>Strigomonas</taxon>
    </lineage>
</organism>
<feature type="compositionally biased region" description="Acidic residues" evidence="2">
    <location>
        <begin position="208"/>
        <end position="225"/>
    </location>
</feature>
<evidence type="ECO:0000256" key="2">
    <source>
        <dbReference type="SAM" id="MobiDB-lite"/>
    </source>
</evidence>